<dbReference type="Proteomes" id="UP001642540">
    <property type="component" value="Unassembled WGS sequence"/>
</dbReference>
<evidence type="ECO:0000259" key="3">
    <source>
        <dbReference type="Pfam" id="PF03221"/>
    </source>
</evidence>
<reference evidence="4 5" key="1">
    <citation type="submission" date="2024-08" db="EMBL/GenBank/DDBJ databases">
        <authorList>
            <person name="Cucini C."/>
            <person name="Frati F."/>
        </authorList>
    </citation>
    <scope>NUCLEOTIDE SEQUENCE [LARGE SCALE GENOMIC DNA]</scope>
</reference>
<dbReference type="InterPro" id="IPR009057">
    <property type="entry name" value="Homeodomain-like_sf"/>
</dbReference>
<comment type="caution">
    <text evidence="4">The sequence shown here is derived from an EMBL/GenBank/DDBJ whole genome shotgun (WGS) entry which is preliminary data.</text>
</comment>
<organism evidence="4 5">
    <name type="scientific">Orchesella dallaii</name>
    <dbReference type="NCBI Taxonomy" id="48710"/>
    <lineage>
        <taxon>Eukaryota</taxon>
        <taxon>Metazoa</taxon>
        <taxon>Ecdysozoa</taxon>
        <taxon>Arthropoda</taxon>
        <taxon>Hexapoda</taxon>
        <taxon>Collembola</taxon>
        <taxon>Entomobryomorpha</taxon>
        <taxon>Entomobryoidea</taxon>
        <taxon>Orchesellidae</taxon>
        <taxon>Orchesellinae</taxon>
        <taxon>Orchesella</taxon>
    </lineage>
</organism>
<evidence type="ECO:0000256" key="1">
    <source>
        <dbReference type="ARBA" id="ARBA00004123"/>
    </source>
</evidence>
<dbReference type="Pfam" id="PF03221">
    <property type="entry name" value="HTH_Tnp_Tc5"/>
    <property type="match status" value="1"/>
</dbReference>
<comment type="subcellular location">
    <subcellularLocation>
        <location evidence="1">Nucleus</location>
    </subcellularLocation>
</comment>
<dbReference type="SUPFAM" id="SSF46689">
    <property type="entry name" value="Homeodomain-like"/>
    <property type="match status" value="1"/>
</dbReference>
<name>A0ABP1R8Y5_9HEXA</name>
<proteinExistence type="predicted"/>
<gene>
    <name evidence="4" type="ORF">ODALV1_LOCUS18462</name>
</gene>
<evidence type="ECO:0000313" key="5">
    <source>
        <dbReference type="Proteomes" id="UP001642540"/>
    </source>
</evidence>
<evidence type="ECO:0000313" key="4">
    <source>
        <dbReference type="EMBL" id="CAL8119248.1"/>
    </source>
</evidence>
<protein>
    <recommendedName>
        <fullName evidence="3">HTH CENPB-type domain-containing protein</fullName>
    </recommendedName>
</protein>
<dbReference type="EMBL" id="CAXLJM020000058">
    <property type="protein sequence ID" value="CAL8119248.1"/>
    <property type="molecule type" value="Genomic_DNA"/>
</dbReference>
<evidence type="ECO:0000256" key="2">
    <source>
        <dbReference type="ARBA" id="ARBA00023125"/>
    </source>
</evidence>
<accession>A0ABP1R8Y5</accession>
<keyword evidence="2" id="KW-0238">DNA-binding</keyword>
<keyword evidence="5" id="KW-1185">Reference proteome</keyword>
<sequence>MNYIKRWRNEVKSGGTAFEKWNRIETSTYEKFCEARKDHKCIKETNIRDWAMQAFQSFRDESFQFVASHTWIHEFKKKYRISSRKVTKLVTRREIKSMEEILTDAKKFQTVI</sequence>
<feature type="domain" description="HTH CENPB-type" evidence="3">
    <location>
        <begin position="22"/>
        <end position="85"/>
    </location>
</feature>
<dbReference type="InterPro" id="IPR006600">
    <property type="entry name" value="HTH_CenpB_DNA-bd_dom"/>
</dbReference>